<dbReference type="EMBL" id="JBHTHM010003018">
    <property type="protein sequence ID" value="MFD0788703.1"/>
    <property type="molecule type" value="Genomic_DNA"/>
</dbReference>
<protein>
    <submittedName>
        <fullName evidence="1">Uncharacterized protein</fullName>
    </submittedName>
</protein>
<sequence length="166" mass="18565">MPTPWLTRPYGVLDRRTVDLLTRLLRRRDLEPVVRCRLLEALTVELDGEADPRGPQAGREALTISRGLDDPELRALGLAAQLRTLSYELAATRRRELALELRDLADEHGLVAYRWFAEQVIGQAAAALNEPAEVRASIARQGEIARTYQLNEAWAIHLASRAGLAH</sequence>
<accession>A0ABW3ACI1</accession>
<proteinExistence type="predicted"/>
<evidence type="ECO:0000313" key="1">
    <source>
        <dbReference type="EMBL" id="MFD0788703.1"/>
    </source>
</evidence>
<reference evidence="2" key="1">
    <citation type="journal article" date="2019" name="Int. J. Syst. Evol. Microbiol.">
        <title>The Global Catalogue of Microorganisms (GCM) 10K type strain sequencing project: providing services to taxonomists for standard genome sequencing and annotation.</title>
        <authorList>
            <consortium name="The Broad Institute Genomics Platform"/>
            <consortium name="The Broad Institute Genome Sequencing Center for Infectious Disease"/>
            <person name="Wu L."/>
            <person name="Ma J."/>
        </authorList>
    </citation>
    <scope>NUCLEOTIDE SEQUENCE [LARGE SCALE GENOMIC DNA]</scope>
    <source>
        <strain evidence="2">JCM 32148</strain>
    </source>
</reference>
<gene>
    <name evidence="1" type="ORF">ACFQZ8_32705</name>
</gene>
<comment type="caution">
    <text evidence="1">The sequence shown here is derived from an EMBL/GenBank/DDBJ whole genome shotgun (WGS) entry which is preliminary data.</text>
</comment>
<organism evidence="1 2">
    <name type="scientific">Micromonospora azadirachtae</name>
    <dbReference type="NCBI Taxonomy" id="1970735"/>
    <lineage>
        <taxon>Bacteria</taxon>
        <taxon>Bacillati</taxon>
        <taxon>Actinomycetota</taxon>
        <taxon>Actinomycetes</taxon>
        <taxon>Micromonosporales</taxon>
        <taxon>Micromonosporaceae</taxon>
        <taxon>Micromonospora</taxon>
    </lineage>
</organism>
<dbReference type="Proteomes" id="UP001597053">
    <property type="component" value="Unassembled WGS sequence"/>
</dbReference>
<feature type="non-terminal residue" evidence="1">
    <location>
        <position position="166"/>
    </location>
</feature>
<evidence type="ECO:0000313" key="2">
    <source>
        <dbReference type="Proteomes" id="UP001597053"/>
    </source>
</evidence>
<keyword evidence="2" id="KW-1185">Reference proteome</keyword>
<name>A0ABW3ACI1_9ACTN</name>